<dbReference type="Pfam" id="PF14054">
    <property type="entry name" value="DUF4249"/>
    <property type="match status" value="1"/>
</dbReference>
<keyword evidence="3" id="KW-1185">Reference proteome</keyword>
<dbReference type="RefSeq" id="WP_166693327.1">
    <property type="nucleotide sequence ID" value="NZ_WAEL01000008.1"/>
</dbReference>
<feature type="chain" id="PRO_5045617813" evidence="1">
    <location>
        <begin position="22"/>
        <end position="316"/>
    </location>
</feature>
<keyword evidence="1" id="KW-0732">Signal</keyword>
<feature type="signal peptide" evidence="1">
    <location>
        <begin position="1"/>
        <end position="21"/>
    </location>
</feature>
<dbReference type="PROSITE" id="PS51257">
    <property type="entry name" value="PROKAR_LIPOPROTEIN"/>
    <property type="match status" value="1"/>
</dbReference>
<sequence length="316" mass="34723">MKALLCSLLFFVLAACGSLRNEVSPSLLSTEGEKLVINSYISPQDTVLTVKVSRSKPVLGEQTDALPYNVANATVSLTDGNRVVVLRYVPAKEWYQAKASLLPILTGKTYSLTASTPDGKQVTASATVPKPVAINQGVLDSTIVPLSNRLQKVYSIRFDWHDPVAEANYYEYAAYFFWGSDYPVNNQPADRAVALRMLVFPRENRTGNLVTDDRQDGSVLTSLSAEVGVVEVNANTINPEAALKRTTLGRVLPGARVIAQLLSAEPLYYRYKDAIIRQRENRNNPFAEPVLIPTNIQGGLGCFAAYNRTEKVIPIR</sequence>
<evidence type="ECO:0000313" key="3">
    <source>
        <dbReference type="Proteomes" id="UP000606008"/>
    </source>
</evidence>
<reference evidence="2" key="1">
    <citation type="submission" date="2024-05" db="EMBL/GenBank/DDBJ databases">
        <authorList>
            <person name="Jung D.-H."/>
        </authorList>
    </citation>
    <scope>NUCLEOTIDE SEQUENCE</scope>
    <source>
        <strain evidence="2">JA-25</strain>
    </source>
</reference>
<accession>A0ABX0QJ43</accession>
<comment type="caution">
    <text evidence="2">The sequence shown here is derived from an EMBL/GenBank/DDBJ whole genome shotgun (WGS) entry which is preliminary data.</text>
</comment>
<dbReference type="Proteomes" id="UP000606008">
    <property type="component" value="Unassembled WGS sequence"/>
</dbReference>
<gene>
    <name evidence="2" type="ORF">F7231_20140</name>
</gene>
<evidence type="ECO:0000313" key="2">
    <source>
        <dbReference type="EMBL" id="NID12491.1"/>
    </source>
</evidence>
<organism evidence="2 3">
    <name type="scientific">Fibrivirga algicola</name>
    <dbReference type="NCBI Taxonomy" id="2950420"/>
    <lineage>
        <taxon>Bacteria</taxon>
        <taxon>Pseudomonadati</taxon>
        <taxon>Bacteroidota</taxon>
        <taxon>Cytophagia</taxon>
        <taxon>Cytophagales</taxon>
        <taxon>Spirosomataceae</taxon>
        <taxon>Fibrivirga</taxon>
    </lineage>
</organism>
<proteinExistence type="predicted"/>
<dbReference type="InterPro" id="IPR025345">
    <property type="entry name" value="DUF4249"/>
</dbReference>
<protein>
    <submittedName>
        <fullName evidence="2">DUF4249 domain-containing protein</fullName>
    </submittedName>
</protein>
<name>A0ABX0QJ43_9BACT</name>
<evidence type="ECO:0000256" key="1">
    <source>
        <dbReference type="SAM" id="SignalP"/>
    </source>
</evidence>
<dbReference type="EMBL" id="WAEL01000008">
    <property type="protein sequence ID" value="NID12491.1"/>
    <property type="molecule type" value="Genomic_DNA"/>
</dbReference>